<dbReference type="CDD" id="cd03794">
    <property type="entry name" value="GT4_WbuB-like"/>
    <property type="match status" value="1"/>
</dbReference>
<feature type="domain" description="Glycosyl transferase family 1" evidence="2">
    <location>
        <begin position="160"/>
        <end position="325"/>
    </location>
</feature>
<dbReference type="Pfam" id="PF00534">
    <property type="entry name" value="Glycos_transf_1"/>
    <property type="match status" value="1"/>
</dbReference>
<keyword evidence="1" id="KW-0808">Transferase</keyword>
<evidence type="ECO:0000259" key="2">
    <source>
        <dbReference type="Pfam" id="PF00534"/>
    </source>
</evidence>
<evidence type="ECO:0000256" key="1">
    <source>
        <dbReference type="ARBA" id="ARBA00022679"/>
    </source>
</evidence>
<sequence length="362" mass="40048">MKQCRSLAAAGYQISLVVADGRGGEIKDGVSIIDVGAARGRLKRVTLAAWRIFRQALALDADIYHLHDPELLPIGYLLKRRGKKVIFDVHEDLPRQILGKPYIAPVLRKPISMCIEIVEKFVCRRLDAVFAATPHIRDIFEKNRIRSININNFPMLGELDAAVGWNQKNNEVCYVGGITAIRGISEVVQAFETVASGARLNLVGKFSEPVTEQATKRRAGWQHVNVLGFLDRIAVREVLKRSIAGLVTFKPAPNHIESQPNKMFEYMSAGLPVIASDFPLWREIIAGNDCGVLVDPRDPVAIAAAIDQLVGDPALAQRLGANGRSAVTERYNWSIEEQKLLQFYAETMGCDASDLNQADQLL</sequence>
<evidence type="ECO:0000259" key="3">
    <source>
        <dbReference type="Pfam" id="PF13579"/>
    </source>
</evidence>
<feature type="domain" description="Glycosyltransferase subfamily 4-like N-terminal" evidence="3">
    <location>
        <begin position="3"/>
        <end position="146"/>
    </location>
</feature>
<organism evidence="4 5">
    <name type="scientific">Devosia rhodophyticola</name>
    <dbReference type="NCBI Taxonomy" id="3026423"/>
    <lineage>
        <taxon>Bacteria</taxon>
        <taxon>Pseudomonadati</taxon>
        <taxon>Pseudomonadota</taxon>
        <taxon>Alphaproteobacteria</taxon>
        <taxon>Hyphomicrobiales</taxon>
        <taxon>Devosiaceae</taxon>
        <taxon>Devosia</taxon>
    </lineage>
</organism>
<accession>A0ABY7YZL4</accession>
<dbReference type="Gene3D" id="3.40.50.2000">
    <property type="entry name" value="Glycogen Phosphorylase B"/>
    <property type="match status" value="2"/>
</dbReference>
<dbReference type="InterPro" id="IPR001296">
    <property type="entry name" value="Glyco_trans_1"/>
</dbReference>
<name>A0ABY7YZL4_9HYPH</name>
<dbReference type="InterPro" id="IPR028098">
    <property type="entry name" value="Glyco_trans_4-like_N"/>
</dbReference>
<dbReference type="Pfam" id="PF13579">
    <property type="entry name" value="Glyco_trans_4_4"/>
    <property type="match status" value="1"/>
</dbReference>
<evidence type="ECO:0000313" key="5">
    <source>
        <dbReference type="Proteomes" id="UP001222118"/>
    </source>
</evidence>
<dbReference type="PANTHER" id="PTHR46401">
    <property type="entry name" value="GLYCOSYLTRANSFERASE WBBK-RELATED"/>
    <property type="match status" value="1"/>
</dbReference>
<dbReference type="RefSeq" id="WP_282212210.1">
    <property type="nucleotide sequence ID" value="NZ_CP118247.1"/>
</dbReference>
<dbReference type="Proteomes" id="UP001222118">
    <property type="component" value="Chromosome"/>
</dbReference>
<dbReference type="EMBL" id="CP118247">
    <property type="protein sequence ID" value="WDR06697.1"/>
    <property type="molecule type" value="Genomic_DNA"/>
</dbReference>
<keyword evidence="5" id="KW-1185">Reference proteome</keyword>
<gene>
    <name evidence="4" type="ORF">PSQ90_04360</name>
</gene>
<dbReference type="PANTHER" id="PTHR46401:SF2">
    <property type="entry name" value="GLYCOSYLTRANSFERASE WBBK-RELATED"/>
    <property type="match status" value="1"/>
</dbReference>
<proteinExistence type="predicted"/>
<evidence type="ECO:0000313" key="4">
    <source>
        <dbReference type="EMBL" id="WDR06697.1"/>
    </source>
</evidence>
<dbReference type="SUPFAM" id="SSF53756">
    <property type="entry name" value="UDP-Glycosyltransferase/glycogen phosphorylase"/>
    <property type="match status" value="1"/>
</dbReference>
<protein>
    <submittedName>
        <fullName evidence="4">Glycosyltransferase family 4 protein</fullName>
    </submittedName>
</protein>
<reference evidence="4 5" key="1">
    <citation type="submission" date="2023-02" db="EMBL/GenBank/DDBJ databases">
        <title>Devosia chondri sp. nov., isolated from the phycosphere of marine algae.</title>
        <authorList>
            <person name="Kim J.M."/>
            <person name="Lee J.K."/>
            <person name="Choi B.J."/>
            <person name="Bayburt H."/>
            <person name="Jeon C.O."/>
        </authorList>
    </citation>
    <scope>NUCLEOTIDE SEQUENCE [LARGE SCALE GENOMIC DNA]</scope>
    <source>
        <strain evidence="4 5">G2-5</strain>
    </source>
</reference>